<evidence type="ECO:0000313" key="2">
    <source>
        <dbReference type="EMBL" id="EEG25569.1"/>
    </source>
</evidence>
<keyword evidence="1" id="KW-0812">Transmembrane</keyword>
<gene>
    <name evidence="2" type="ORF">CORMATOL_03186</name>
</gene>
<keyword evidence="1" id="KW-0472">Membrane</keyword>
<protein>
    <submittedName>
        <fullName evidence="2">Uncharacterized protein</fullName>
    </submittedName>
</protein>
<organism evidence="2 3">
    <name type="scientific">Corynebacterium matruchotii ATCC 33806</name>
    <dbReference type="NCBI Taxonomy" id="566549"/>
    <lineage>
        <taxon>Bacteria</taxon>
        <taxon>Bacillati</taxon>
        <taxon>Actinomycetota</taxon>
        <taxon>Actinomycetes</taxon>
        <taxon>Mycobacteriales</taxon>
        <taxon>Corynebacteriaceae</taxon>
        <taxon>Corynebacterium</taxon>
    </lineage>
</organism>
<keyword evidence="1" id="KW-1133">Transmembrane helix</keyword>
<feature type="transmembrane region" description="Helical" evidence="1">
    <location>
        <begin position="62"/>
        <end position="90"/>
    </location>
</feature>
<name>C0E844_9CORY</name>
<reference evidence="2 3" key="1">
    <citation type="submission" date="2009-01" db="EMBL/GenBank/DDBJ databases">
        <authorList>
            <person name="Fulton L."/>
            <person name="Clifton S."/>
            <person name="Chinwalla A.T."/>
            <person name="Mitreva M."/>
            <person name="Sodergren E."/>
            <person name="Weinstock G."/>
            <person name="Clifton S."/>
            <person name="Dooling D.J."/>
            <person name="Fulton B."/>
            <person name="Minx P."/>
            <person name="Pepin K.H."/>
            <person name="Johnson M."/>
            <person name="Bhonagiri V."/>
            <person name="Nash W.E."/>
            <person name="Mardis E.R."/>
            <person name="Wilson R.K."/>
        </authorList>
    </citation>
    <scope>NUCLEOTIDE SEQUENCE [LARGE SCALE GENOMIC DNA]</scope>
    <source>
        <strain evidence="2 3">ATCC 33806</strain>
    </source>
</reference>
<evidence type="ECO:0000256" key="1">
    <source>
        <dbReference type="SAM" id="Phobius"/>
    </source>
</evidence>
<dbReference type="EMBL" id="ACEB01000053">
    <property type="protein sequence ID" value="EEG25569.1"/>
    <property type="molecule type" value="Genomic_DNA"/>
</dbReference>
<dbReference type="AlphaFoldDB" id="C0E844"/>
<dbReference type="HOGENOM" id="CLU_2205657_0_0_11"/>
<dbReference type="Proteomes" id="UP000006247">
    <property type="component" value="Unassembled WGS sequence"/>
</dbReference>
<sequence length="107" mass="11028">MAGNLCNVFDVIIDGYQYLQGKRILMKVTRSLVAGGTALAVMFAAAPAVAPVASAQLSSGPVISTLIGIVSQLAGLAIFAAFWGTVYNFLVNHGTIPGRVIPGLPIL</sequence>
<feature type="transmembrane region" description="Helical" evidence="1">
    <location>
        <begin position="32"/>
        <end position="50"/>
    </location>
</feature>
<proteinExistence type="predicted"/>
<accession>C0E844</accession>
<comment type="caution">
    <text evidence="2">The sequence shown here is derived from an EMBL/GenBank/DDBJ whole genome shotgun (WGS) entry which is preliminary data.</text>
</comment>
<evidence type="ECO:0000313" key="3">
    <source>
        <dbReference type="Proteomes" id="UP000006247"/>
    </source>
</evidence>